<dbReference type="Proteomes" id="UP001152799">
    <property type="component" value="Chromosome 6"/>
</dbReference>
<evidence type="ECO:0000256" key="1">
    <source>
        <dbReference type="SAM" id="SignalP"/>
    </source>
</evidence>
<feature type="chain" id="PRO_5040424688" evidence="1">
    <location>
        <begin position="18"/>
        <end position="266"/>
    </location>
</feature>
<gene>
    <name evidence="2" type="ORF">CEUTPL_LOCUS10289</name>
</gene>
<evidence type="ECO:0000313" key="2">
    <source>
        <dbReference type="EMBL" id="CAG9769815.1"/>
    </source>
</evidence>
<dbReference type="OrthoDB" id="6419576at2759"/>
<keyword evidence="1" id="KW-0732">Signal</keyword>
<dbReference type="Pfam" id="PF16984">
    <property type="entry name" value="Grp7_allergen"/>
    <property type="match status" value="1"/>
</dbReference>
<keyword evidence="3" id="KW-1185">Reference proteome</keyword>
<protein>
    <submittedName>
        <fullName evidence="2">Uncharacterized protein</fullName>
    </submittedName>
</protein>
<evidence type="ECO:0000313" key="3">
    <source>
        <dbReference type="Proteomes" id="UP001152799"/>
    </source>
</evidence>
<accession>A0A9N9QR82</accession>
<sequence>MKAAAPLILLFSGIVIAENLKLSHDINPGKFEAKKVTQEVLPDIVWKHLKEALLSEGALLSDGYIQADVTEYAIKIVEHLQPLIIKKGMEPLLLSDQKIKLIPTGTCILTDGTISNLSTISISNPVIARYNQNKDILDLTLPLYFKALAIDYKYRIKIVLLSIKGGIEAKIKNVKLNLHMGFNFSSYHAFVDKADIKSSGSISIKFTGQGIVDWVIDLLTDTLTTLFHGIILNVINMVINIPVGSMVSSINKIIDNILERNSELIY</sequence>
<name>A0A9N9QR82_9CUCU</name>
<proteinExistence type="predicted"/>
<dbReference type="InterPro" id="IPR038602">
    <property type="entry name" value="Mite_allergen_7_sf"/>
</dbReference>
<reference evidence="2" key="1">
    <citation type="submission" date="2022-01" db="EMBL/GenBank/DDBJ databases">
        <authorList>
            <person name="King R."/>
        </authorList>
    </citation>
    <scope>NUCLEOTIDE SEQUENCE</scope>
</reference>
<dbReference type="InterPro" id="IPR020234">
    <property type="entry name" value="Mite_allergen_group-7"/>
</dbReference>
<dbReference type="EMBL" id="OU892282">
    <property type="protein sequence ID" value="CAG9769815.1"/>
    <property type="molecule type" value="Genomic_DNA"/>
</dbReference>
<organism evidence="2 3">
    <name type="scientific">Ceutorhynchus assimilis</name>
    <name type="common">cabbage seed weevil</name>
    <dbReference type="NCBI Taxonomy" id="467358"/>
    <lineage>
        <taxon>Eukaryota</taxon>
        <taxon>Metazoa</taxon>
        <taxon>Ecdysozoa</taxon>
        <taxon>Arthropoda</taxon>
        <taxon>Hexapoda</taxon>
        <taxon>Insecta</taxon>
        <taxon>Pterygota</taxon>
        <taxon>Neoptera</taxon>
        <taxon>Endopterygota</taxon>
        <taxon>Coleoptera</taxon>
        <taxon>Polyphaga</taxon>
        <taxon>Cucujiformia</taxon>
        <taxon>Curculionidae</taxon>
        <taxon>Ceutorhynchinae</taxon>
        <taxon>Ceutorhynchus</taxon>
    </lineage>
</organism>
<dbReference type="Gene3D" id="3.15.10.50">
    <property type="match status" value="1"/>
</dbReference>
<feature type="signal peptide" evidence="1">
    <location>
        <begin position="1"/>
        <end position="17"/>
    </location>
</feature>
<dbReference type="AlphaFoldDB" id="A0A9N9QR82"/>